<keyword evidence="2" id="KW-0614">Plasmid</keyword>
<dbReference type="KEGG" id="roz:CBI38_33825"/>
<keyword evidence="3" id="KW-1185">Reference proteome</keyword>
<organism evidence="2 3">
    <name type="scientific">Rhodococcus oxybenzonivorans</name>
    <dbReference type="NCBI Taxonomy" id="1990687"/>
    <lineage>
        <taxon>Bacteria</taxon>
        <taxon>Bacillati</taxon>
        <taxon>Actinomycetota</taxon>
        <taxon>Actinomycetes</taxon>
        <taxon>Mycobacteriales</taxon>
        <taxon>Nocardiaceae</taxon>
        <taxon>Rhodococcus</taxon>
    </lineage>
</organism>
<keyword evidence="1" id="KW-1133">Transmembrane helix</keyword>
<dbReference type="AlphaFoldDB" id="A0A2S2C6F6"/>
<dbReference type="EMBL" id="CP021355">
    <property type="protein sequence ID" value="AWK76394.1"/>
    <property type="molecule type" value="Genomic_DNA"/>
</dbReference>
<gene>
    <name evidence="2" type="ORF">CBI38_33825</name>
</gene>
<evidence type="ECO:0000256" key="1">
    <source>
        <dbReference type="SAM" id="Phobius"/>
    </source>
</evidence>
<keyword evidence="1" id="KW-0472">Membrane</keyword>
<dbReference type="Proteomes" id="UP000245711">
    <property type="component" value="Plasmid pRB98"/>
</dbReference>
<reference evidence="2 3" key="1">
    <citation type="submission" date="2017-05" db="EMBL/GenBank/DDBJ databases">
        <title>Isolation of Rhodococcus sp. S2-17 biodegrading of BP-3.</title>
        <authorList>
            <person name="Lee Y."/>
            <person name="Kim K.H."/>
            <person name="Chun B.H."/>
            <person name="Jung H.S."/>
            <person name="Jeon C.O."/>
        </authorList>
    </citation>
    <scope>NUCLEOTIDE SEQUENCE [LARGE SCALE GENOMIC DNA]</scope>
    <source>
        <strain evidence="2 3">S2-17</strain>
        <plasmid evidence="3">prb98</plasmid>
    </source>
</reference>
<accession>A0A2S2C6F6</accession>
<proteinExistence type="predicted"/>
<sequence length="93" mass="10114">MGRSFAARHPVLAGLGVLFVLGLIIKYWWVIAAGAALAAIAYGGIGVWENHRARQGAEHVRRQELAARATYEHNLYLQGHPGGVYGQYHPPAP</sequence>
<evidence type="ECO:0000313" key="3">
    <source>
        <dbReference type="Proteomes" id="UP000245711"/>
    </source>
</evidence>
<geneLocation type="plasmid" evidence="3">
    <name>prb98</name>
</geneLocation>
<dbReference type="OrthoDB" id="4727482at2"/>
<keyword evidence="1" id="KW-0812">Transmembrane</keyword>
<feature type="transmembrane region" description="Helical" evidence="1">
    <location>
        <begin position="12"/>
        <end position="45"/>
    </location>
</feature>
<evidence type="ECO:0000313" key="2">
    <source>
        <dbReference type="EMBL" id="AWK76394.1"/>
    </source>
</evidence>
<protein>
    <submittedName>
        <fullName evidence="2">Uncharacterized protein</fullName>
    </submittedName>
</protein>
<dbReference type="RefSeq" id="WP_109335848.1">
    <property type="nucleotide sequence ID" value="NZ_CP021355.1"/>
</dbReference>
<name>A0A2S2C6F6_9NOCA</name>